<reference evidence="2 3" key="1">
    <citation type="submission" date="2023-04" db="EMBL/GenBank/DDBJ databases">
        <title>Genome of Basidiobolus ranarum AG-B5.</title>
        <authorList>
            <person name="Stajich J.E."/>
            <person name="Carter-House D."/>
            <person name="Gryganskyi A."/>
        </authorList>
    </citation>
    <scope>NUCLEOTIDE SEQUENCE [LARGE SCALE GENOMIC DNA]</scope>
    <source>
        <strain evidence="2 3">AG-B5</strain>
    </source>
</reference>
<gene>
    <name evidence="2" type="ORF">K7432_012554</name>
</gene>
<protein>
    <submittedName>
        <fullName evidence="2">Uncharacterized protein</fullName>
    </submittedName>
</protein>
<name>A0ABR2VS28_9FUNG</name>
<feature type="region of interest" description="Disordered" evidence="1">
    <location>
        <begin position="161"/>
        <end position="191"/>
    </location>
</feature>
<dbReference type="EMBL" id="JASJQH010007982">
    <property type="protein sequence ID" value="KAK9696291.1"/>
    <property type="molecule type" value="Genomic_DNA"/>
</dbReference>
<accession>A0ABR2VS28</accession>
<feature type="compositionally biased region" description="Polar residues" evidence="1">
    <location>
        <begin position="85"/>
        <end position="99"/>
    </location>
</feature>
<evidence type="ECO:0000256" key="1">
    <source>
        <dbReference type="SAM" id="MobiDB-lite"/>
    </source>
</evidence>
<keyword evidence="3" id="KW-1185">Reference proteome</keyword>
<evidence type="ECO:0000313" key="3">
    <source>
        <dbReference type="Proteomes" id="UP001479436"/>
    </source>
</evidence>
<organism evidence="2 3">
    <name type="scientific">Basidiobolus ranarum</name>
    <dbReference type="NCBI Taxonomy" id="34480"/>
    <lineage>
        <taxon>Eukaryota</taxon>
        <taxon>Fungi</taxon>
        <taxon>Fungi incertae sedis</taxon>
        <taxon>Zoopagomycota</taxon>
        <taxon>Entomophthoromycotina</taxon>
        <taxon>Basidiobolomycetes</taxon>
        <taxon>Basidiobolales</taxon>
        <taxon>Basidiobolaceae</taxon>
        <taxon>Basidiobolus</taxon>
    </lineage>
</organism>
<comment type="caution">
    <text evidence="2">The sequence shown here is derived from an EMBL/GenBank/DDBJ whole genome shotgun (WGS) entry which is preliminary data.</text>
</comment>
<evidence type="ECO:0000313" key="2">
    <source>
        <dbReference type="EMBL" id="KAK9696291.1"/>
    </source>
</evidence>
<sequence length="235" mass="26253">MMHAESSPVVTYLRSYLDKTITNGISPTSLSAAIDTNVSNSSSSMSTTVLLTSSAPQHVDSNLIEEKEHAQEPQGKGQNDGWEEGNTNEPSPEQKLSSVEQMSHLDRIFKLIYDPKHTKQGVDELREFLEQHSEAQEEFEKRLSKASKYFQSFIRRKLSNISGGLPSSDKRPPPSDTKLYSPVPRNDSRTSYRASVASFEELLGQQSKAEPGNSQNARILEIQRMFGFNKGSLDK</sequence>
<feature type="region of interest" description="Disordered" evidence="1">
    <location>
        <begin position="66"/>
        <end position="99"/>
    </location>
</feature>
<proteinExistence type="predicted"/>
<dbReference type="Proteomes" id="UP001479436">
    <property type="component" value="Unassembled WGS sequence"/>
</dbReference>